<dbReference type="Pfam" id="PF23321">
    <property type="entry name" value="R1_ABCA1"/>
    <property type="match status" value="1"/>
</dbReference>
<dbReference type="InterPro" id="IPR003439">
    <property type="entry name" value="ABC_transporter-like_ATP-bd"/>
</dbReference>
<keyword evidence="4 10" id="KW-0812">Transmembrane</keyword>
<evidence type="ECO:0000256" key="5">
    <source>
        <dbReference type="ARBA" id="ARBA00022741"/>
    </source>
</evidence>
<evidence type="ECO:0000259" key="11">
    <source>
        <dbReference type="PROSITE" id="PS50893"/>
    </source>
</evidence>
<evidence type="ECO:0000313" key="13">
    <source>
        <dbReference type="Proteomes" id="UP001331761"/>
    </source>
</evidence>
<evidence type="ECO:0000256" key="3">
    <source>
        <dbReference type="ARBA" id="ARBA00022448"/>
    </source>
</evidence>
<feature type="non-terminal residue" evidence="12">
    <location>
        <position position="1"/>
    </location>
</feature>
<dbReference type="FunFam" id="3.40.50.300:FF:000335">
    <property type="entry name" value="ATP binding cassette subfamily A member 5"/>
    <property type="match status" value="1"/>
</dbReference>
<keyword evidence="7 10" id="KW-1133">Transmembrane helix</keyword>
<comment type="subcellular location">
    <subcellularLocation>
        <location evidence="1">Membrane</location>
        <topology evidence="1">Multi-pass membrane protein</topology>
    </subcellularLocation>
</comment>
<dbReference type="PANTHER" id="PTHR19229">
    <property type="entry name" value="ATP-BINDING CASSETTE TRANSPORTER SUBFAMILY A ABCA"/>
    <property type="match status" value="1"/>
</dbReference>
<dbReference type="SMART" id="SM00382">
    <property type="entry name" value="AAA"/>
    <property type="match status" value="1"/>
</dbReference>
<dbReference type="InterPro" id="IPR003593">
    <property type="entry name" value="AAA+_ATPase"/>
</dbReference>
<feature type="domain" description="ABC transporter" evidence="11">
    <location>
        <begin position="339"/>
        <end position="570"/>
    </location>
</feature>
<dbReference type="GO" id="GO:0016887">
    <property type="term" value="F:ATP hydrolysis activity"/>
    <property type="evidence" value="ECO:0007669"/>
    <property type="project" value="InterPro"/>
</dbReference>
<keyword evidence="8 10" id="KW-0472">Membrane</keyword>
<dbReference type="InterPro" id="IPR026082">
    <property type="entry name" value="ABCA"/>
</dbReference>
<dbReference type="EMBL" id="WIXE01002398">
    <property type="protein sequence ID" value="KAK5984859.1"/>
    <property type="molecule type" value="Genomic_DNA"/>
</dbReference>
<evidence type="ECO:0000256" key="8">
    <source>
        <dbReference type="ARBA" id="ARBA00023136"/>
    </source>
</evidence>
<evidence type="ECO:0000256" key="1">
    <source>
        <dbReference type="ARBA" id="ARBA00004141"/>
    </source>
</evidence>
<keyword evidence="6 12" id="KW-0067">ATP-binding</keyword>
<feature type="transmembrane region" description="Helical" evidence="10">
    <location>
        <begin position="143"/>
        <end position="163"/>
    </location>
</feature>
<keyword evidence="5" id="KW-0547">Nucleotide-binding</keyword>
<dbReference type="AlphaFoldDB" id="A0AAN8J3D4"/>
<dbReference type="SUPFAM" id="SSF52540">
    <property type="entry name" value="P-loop containing nucleoside triphosphate hydrolases"/>
    <property type="match status" value="1"/>
</dbReference>
<evidence type="ECO:0000256" key="10">
    <source>
        <dbReference type="SAM" id="Phobius"/>
    </source>
</evidence>
<dbReference type="PANTHER" id="PTHR19229:SF260">
    <property type="entry name" value="ABC TRANSPORTER DOMAIN-CONTAINING PROTEIN"/>
    <property type="match status" value="1"/>
</dbReference>
<feature type="compositionally biased region" description="Low complexity" evidence="9">
    <location>
        <begin position="651"/>
        <end position="663"/>
    </location>
</feature>
<evidence type="ECO:0000256" key="6">
    <source>
        <dbReference type="ARBA" id="ARBA00022840"/>
    </source>
</evidence>
<dbReference type="PROSITE" id="PS00211">
    <property type="entry name" value="ABC_TRANSPORTER_1"/>
    <property type="match status" value="1"/>
</dbReference>
<dbReference type="Pfam" id="PF00005">
    <property type="entry name" value="ABC_tran"/>
    <property type="match status" value="1"/>
</dbReference>
<comment type="similarity">
    <text evidence="2">Belongs to the ABC transporter superfamily. ABCA family.</text>
</comment>
<feature type="transmembrane region" description="Helical" evidence="10">
    <location>
        <begin position="104"/>
        <end position="131"/>
    </location>
</feature>
<evidence type="ECO:0000256" key="9">
    <source>
        <dbReference type="SAM" id="MobiDB-lite"/>
    </source>
</evidence>
<dbReference type="CDD" id="cd03263">
    <property type="entry name" value="ABC_subfamily_A"/>
    <property type="match status" value="1"/>
</dbReference>
<sequence>AWFNNKLYTSLPIFTSFLSNALLRVESHDTDPSDLGIVTVNHPMNQTVKSSIDAQGSSKLIVFRIVLIVLVLCVIPAGFTVFLVEERVCDAFHLQLVSGLSRRTYWLTGYVFDMSIYIISVIAILLIYVIFDVKEFAYSFEALCSFFLVFLLYGLCAVLWAYILQRRFEVPALSFVMISIGTFFVGIVASLTVIVIEQLMQQDPTLIGPHNVCSMVFLILPQYNLGMAIFRGSFVFQLIQLGENFLKELNRPDLASSLPIPSLLEWSLMGIHCACLVAHIVLAALVLFILEQEPFGFLRTWEQIYTRRLVESSKSTVDEDVIAEERKVEELEESGDNPLVVKGLAKAYTKKALAVRNVSFAVDQGECFGLLGLNGAGKTTTFAILTQKIRPGLGSVQIHGRSMVIGDRSSFDQVGYCPQFDALNMKLTTIENIELFARIRGVPERHIQPLVSRLLSSLHLKAYSSTVTSALSGGNRRKLSVAIALISHPSLILLDEPSAGMDPGSQQFLWKVIDRLRKSGKAVVITSHSMEECEALCTRIAIMDRGQIRCIGSKQHLKNKFGEGHSLTVKMSNQSDARLAAKFVLSHLKGAKVESIHCSTVFFHIDRDVSNISDIYHVVNQLKSEFSVEDFSLSQSTLAEVFHSLASHANGSTSLSSGQTTSTAETDLTD</sequence>
<dbReference type="InterPro" id="IPR056264">
    <property type="entry name" value="R2_ABCA1-4-like"/>
</dbReference>
<dbReference type="GO" id="GO:0005524">
    <property type="term" value="F:ATP binding"/>
    <property type="evidence" value="ECO:0007669"/>
    <property type="project" value="UniProtKB-KW"/>
</dbReference>
<dbReference type="InterPro" id="IPR013525">
    <property type="entry name" value="ABC2_TM"/>
</dbReference>
<feature type="region of interest" description="Disordered" evidence="9">
    <location>
        <begin position="650"/>
        <end position="670"/>
    </location>
</feature>
<dbReference type="Proteomes" id="UP001331761">
    <property type="component" value="Unassembled WGS sequence"/>
</dbReference>
<dbReference type="PROSITE" id="PS50893">
    <property type="entry name" value="ABC_TRANSPORTER_2"/>
    <property type="match status" value="1"/>
</dbReference>
<name>A0AAN8J3D4_TRICO</name>
<dbReference type="Pfam" id="PF12698">
    <property type="entry name" value="ABC2_membrane_3"/>
    <property type="match status" value="1"/>
</dbReference>
<feature type="transmembrane region" description="Helical" evidence="10">
    <location>
        <begin position="175"/>
        <end position="196"/>
    </location>
</feature>
<evidence type="ECO:0000256" key="2">
    <source>
        <dbReference type="ARBA" id="ARBA00008869"/>
    </source>
</evidence>
<dbReference type="InterPro" id="IPR017871">
    <property type="entry name" value="ABC_transporter-like_CS"/>
</dbReference>
<keyword evidence="3" id="KW-0813">Transport</keyword>
<dbReference type="GO" id="GO:0140359">
    <property type="term" value="F:ABC-type transporter activity"/>
    <property type="evidence" value="ECO:0007669"/>
    <property type="project" value="InterPro"/>
</dbReference>
<accession>A0AAN8J3D4</accession>
<evidence type="ECO:0000313" key="12">
    <source>
        <dbReference type="EMBL" id="KAK5984859.1"/>
    </source>
</evidence>
<dbReference type="Gene3D" id="3.40.50.300">
    <property type="entry name" value="P-loop containing nucleotide triphosphate hydrolases"/>
    <property type="match status" value="1"/>
</dbReference>
<feature type="transmembrane region" description="Helical" evidence="10">
    <location>
        <begin position="216"/>
        <end position="239"/>
    </location>
</feature>
<keyword evidence="13" id="KW-1185">Reference proteome</keyword>
<organism evidence="12 13">
    <name type="scientific">Trichostrongylus colubriformis</name>
    <name type="common">Black scour worm</name>
    <dbReference type="NCBI Taxonomy" id="6319"/>
    <lineage>
        <taxon>Eukaryota</taxon>
        <taxon>Metazoa</taxon>
        <taxon>Ecdysozoa</taxon>
        <taxon>Nematoda</taxon>
        <taxon>Chromadorea</taxon>
        <taxon>Rhabditida</taxon>
        <taxon>Rhabditina</taxon>
        <taxon>Rhabditomorpha</taxon>
        <taxon>Strongyloidea</taxon>
        <taxon>Trichostrongylidae</taxon>
        <taxon>Trichostrongylus</taxon>
    </lineage>
</organism>
<dbReference type="InterPro" id="IPR027417">
    <property type="entry name" value="P-loop_NTPase"/>
</dbReference>
<comment type="caution">
    <text evidence="12">The sequence shown here is derived from an EMBL/GenBank/DDBJ whole genome shotgun (WGS) entry which is preliminary data.</text>
</comment>
<evidence type="ECO:0000256" key="7">
    <source>
        <dbReference type="ARBA" id="ARBA00022989"/>
    </source>
</evidence>
<evidence type="ECO:0000256" key="4">
    <source>
        <dbReference type="ARBA" id="ARBA00022692"/>
    </source>
</evidence>
<dbReference type="GO" id="GO:0005319">
    <property type="term" value="F:lipid transporter activity"/>
    <property type="evidence" value="ECO:0007669"/>
    <property type="project" value="TreeGrafter"/>
</dbReference>
<proteinExistence type="inferred from homology"/>
<protein>
    <submittedName>
        <fullName evidence="12">ATP-binding cassette sub-family A member 2</fullName>
    </submittedName>
</protein>
<reference evidence="12 13" key="1">
    <citation type="submission" date="2019-10" db="EMBL/GenBank/DDBJ databases">
        <title>Assembly and Annotation for the nematode Trichostrongylus colubriformis.</title>
        <authorList>
            <person name="Martin J."/>
        </authorList>
    </citation>
    <scope>NUCLEOTIDE SEQUENCE [LARGE SCALE GENOMIC DNA]</scope>
    <source>
        <strain evidence="12">G859</strain>
        <tissue evidence="12">Whole worm</tissue>
    </source>
</reference>
<feature type="transmembrane region" description="Helical" evidence="10">
    <location>
        <begin position="61"/>
        <end position="84"/>
    </location>
</feature>
<feature type="transmembrane region" description="Helical" evidence="10">
    <location>
        <begin position="266"/>
        <end position="290"/>
    </location>
</feature>
<gene>
    <name evidence="12" type="ORF">GCK32_007681</name>
</gene>
<dbReference type="GO" id="GO:0016020">
    <property type="term" value="C:membrane"/>
    <property type="evidence" value="ECO:0007669"/>
    <property type="project" value="UniProtKB-SubCell"/>
</dbReference>